<feature type="signal peptide" evidence="5">
    <location>
        <begin position="1"/>
        <end position="18"/>
    </location>
</feature>
<dbReference type="CDD" id="cd02966">
    <property type="entry name" value="TlpA_like_family"/>
    <property type="match status" value="1"/>
</dbReference>
<dbReference type="InterPro" id="IPR036249">
    <property type="entry name" value="Thioredoxin-like_sf"/>
</dbReference>
<keyword evidence="2" id="KW-0201">Cytochrome c-type biogenesis</keyword>
<dbReference type="PROSITE" id="PS00194">
    <property type="entry name" value="THIOREDOXIN_1"/>
    <property type="match status" value="1"/>
</dbReference>
<dbReference type="Proteomes" id="UP000547674">
    <property type="component" value="Unassembled WGS sequence"/>
</dbReference>
<evidence type="ECO:0000256" key="1">
    <source>
        <dbReference type="ARBA" id="ARBA00004196"/>
    </source>
</evidence>
<dbReference type="SUPFAM" id="SSF52833">
    <property type="entry name" value="Thioredoxin-like"/>
    <property type="match status" value="1"/>
</dbReference>
<gene>
    <name evidence="7" type="ORF">HKN21_04480</name>
</gene>
<dbReference type="PANTHER" id="PTHR42852">
    <property type="entry name" value="THIOL:DISULFIDE INTERCHANGE PROTEIN DSBE"/>
    <property type="match status" value="1"/>
</dbReference>
<sequence length="220" mass="24081">MKQLLVIATLVASFTMVACSENKAEGDATAKDAAAKNVDAVKTGAEIQKPNKDLAEAEARRQSQNRGKMDIVAKPAIETASLREAPPWTVQDLEGNPVSKSDFLGKVVILDFWATWCGPCKMEIPHFIELQEEYGDNLVIVGVSVDREGPAKVAPFAAKANINYPMVMVNSKIAKDYEPITSIPTTFVITQDGKIYKRYTGYRPKAIFENDIKTLLGISS</sequence>
<reference evidence="7 8" key="1">
    <citation type="submission" date="2020-03" db="EMBL/GenBank/DDBJ databases">
        <title>Metabolic flexibility allows generalist bacteria to become dominant in a frequently disturbed ecosystem.</title>
        <authorList>
            <person name="Chen Y.-J."/>
            <person name="Leung P.M."/>
            <person name="Bay S.K."/>
            <person name="Hugenholtz P."/>
            <person name="Kessler A.J."/>
            <person name="Shelley G."/>
            <person name="Waite D.W."/>
            <person name="Cook P.L."/>
            <person name="Greening C."/>
        </authorList>
    </citation>
    <scope>NUCLEOTIDE SEQUENCE [LARGE SCALE GENOMIC DNA]</scope>
    <source>
        <strain evidence="7">SS_bin_28</strain>
    </source>
</reference>
<dbReference type="EMBL" id="JABDJR010000166">
    <property type="protein sequence ID" value="NNF05994.1"/>
    <property type="molecule type" value="Genomic_DNA"/>
</dbReference>
<organism evidence="7 8">
    <name type="scientific">Eiseniibacteriota bacterium</name>
    <dbReference type="NCBI Taxonomy" id="2212470"/>
    <lineage>
        <taxon>Bacteria</taxon>
        <taxon>Candidatus Eiseniibacteriota</taxon>
    </lineage>
</organism>
<evidence type="ECO:0000256" key="5">
    <source>
        <dbReference type="SAM" id="SignalP"/>
    </source>
</evidence>
<evidence type="ECO:0000313" key="7">
    <source>
        <dbReference type="EMBL" id="NNF05994.1"/>
    </source>
</evidence>
<dbReference type="PROSITE" id="PS51257">
    <property type="entry name" value="PROKAR_LIPOPROTEIN"/>
    <property type="match status" value="1"/>
</dbReference>
<dbReference type="Gene3D" id="3.40.30.10">
    <property type="entry name" value="Glutaredoxin"/>
    <property type="match status" value="1"/>
</dbReference>
<dbReference type="InterPro" id="IPR000866">
    <property type="entry name" value="AhpC/TSA"/>
</dbReference>
<keyword evidence="3" id="KW-1015">Disulfide bond</keyword>
<comment type="caution">
    <text evidence="7">The sequence shown here is derived from an EMBL/GenBank/DDBJ whole genome shotgun (WGS) entry which is preliminary data.</text>
</comment>
<dbReference type="GO" id="GO:0016209">
    <property type="term" value="F:antioxidant activity"/>
    <property type="evidence" value="ECO:0007669"/>
    <property type="project" value="InterPro"/>
</dbReference>
<evidence type="ECO:0000313" key="8">
    <source>
        <dbReference type="Proteomes" id="UP000547674"/>
    </source>
</evidence>
<feature type="domain" description="Thioredoxin" evidence="6">
    <location>
        <begin position="79"/>
        <end position="217"/>
    </location>
</feature>
<dbReference type="InterPro" id="IPR013766">
    <property type="entry name" value="Thioredoxin_domain"/>
</dbReference>
<accession>A0A7Y2E9X5</accession>
<comment type="subcellular location">
    <subcellularLocation>
        <location evidence="1">Cell envelope</location>
    </subcellularLocation>
</comment>
<keyword evidence="5" id="KW-0732">Signal</keyword>
<dbReference type="GO" id="GO:0017004">
    <property type="term" value="P:cytochrome complex assembly"/>
    <property type="evidence" value="ECO:0007669"/>
    <property type="project" value="UniProtKB-KW"/>
</dbReference>
<dbReference type="InterPro" id="IPR017937">
    <property type="entry name" value="Thioredoxin_CS"/>
</dbReference>
<dbReference type="PROSITE" id="PS51352">
    <property type="entry name" value="THIOREDOXIN_2"/>
    <property type="match status" value="1"/>
</dbReference>
<keyword evidence="4" id="KW-0676">Redox-active center</keyword>
<feature type="chain" id="PRO_5031358107" evidence="5">
    <location>
        <begin position="19"/>
        <end position="220"/>
    </location>
</feature>
<dbReference type="InterPro" id="IPR050553">
    <property type="entry name" value="Thioredoxin_ResA/DsbE_sf"/>
</dbReference>
<dbReference type="PANTHER" id="PTHR42852:SF6">
    <property type="entry name" value="THIOL:DISULFIDE INTERCHANGE PROTEIN DSBE"/>
    <property type="match status" value="1"/>
</dbReference>
<name>A0A7Y2E9X5_UNCEI</name>
<evidence type="ECO:0000256" key="2">
    <source>
        <dbReference type="ARBA" id="ARBA00022748"/>
    </source>
</evidence>
<evidence type="ECO:0000259" key="6">
    <source>
        <dbReference type="PROSITE" id="PS51352"/>
    </source>
</evidence>
<protein>
    <submittedName>
        <fullName evidence="7">TlpA family protein disulfide reductase</fullName>
    </submittedName>
</protein>
<dbReference type="GO" id="GO:0016491">
    <property type="term" value="F:oxidoreductase activity"/>
    <property type="evidence" value="ECO:0007669"/>
    <property type="project" value="InterPro"/>
</dbReference>
<dbReference type="Pfam" id="PF00578">
    <property type="entry name" value="AhpC-TSA"/>
    <property type="match status" value="1"/>
</dbReference>
<evidence type="ECO:0000256" key="3">
    <source>
        <dbReference type="ARBA" id="ARBA00023157"/>
    </source>
</evidence>
<evidence type="ECO:0000256" key="4">
    <source>
        <dbReference type="ARBA" id="ARBA00023284"/>
    </source>
</evidence>
<dbReference type="GO" id="GO:0030313">
    <property type="term" value="C:cell envelope"/>
    <property type="evidence" value="ECO:0007669"/>
    <property type="project" value="UniProtKB-SubCell"/>
</dbReference>
<proteinExistence type="predicted"/>
<dbReference type="AlphaFoldDB" id="A0A7Y2E9X5"/>